<feature type="coiled-coil region" evidence="13">
    <location>
        <begin position="45"/>
        <end position="72"/>
    </location>
</feature>
<evidence type="ECO:0000313" key="17">
    <source>
        <dbReference type="Proteomes" id="UP000007801"/>
    </source>
</evidence>
<evidence type="ECO:0000256" key="9">
    <source>
        <dbReference type="ARBA" id="ARBA00022964"/>
    </source>
</evidence>
<evidence type="ECO:0000256" key="6">
    <source>
        <dbReference type="ARBA" id="ARBA00022723"/>
    </source>
</evidence>
<dbReference type="EMBL" id="CH902623">
    <property type="protein sequence ID" value="KPU72884.1"/>
    <property type="molecule type" value="Genomic_DNA"/>
</dbReference>
<name>A0A0N8NYZ3_DROAN</name>
<dbReference type="InterPro" id="IPR005123">
    <property type="entry name" value="Oxoglu/Fe-dep_dioxygenase_dom"/>
</dbReference>
<comment type="cofactor">
    <cofactor evidence="1">
        <name>L-ascorbate</name>
        <dbReference type="ChEBI" id="CHEBI:38290"/>
    </cofactor>
</comment>
<dbReference type="Pfam" id="PF08336">
    <property type="entry name" value="P4Ha_N"/>
    <property type="match status" value="2"/>
</dbReference>
<dbReference type="FunFam" id="2.60.120.620:FF:000011">
    <property type="entry name" value="Prolyl alpha subunit"/>
    <property type="match status" value="1"/>
</dbReference>
<dbReference type="GO" id="GO:0005506">
    <property type="term" value="F:iron ion binding"/>
    <property type="evidence" value="ECO:0007669"/>
    <property type="project" value="InterPro"/>
</dbReference>
<dbReference type="GO" id="GO:0005788">
    <property type="term" value="C:endoplasmic reticulum lumen"/>
    <property type="evidence" value="ECO:0007669"/>
    <property type="project" value="UniProtKB-SubCell"/>
</dbReference>
<protein>
    <recommendedName>
        <fullName evidence="5">procollagen-proline 4-dioxygenase</fullName>
        <ecNumber evidence="5">1.14.11.2</ecNumber>
    </recommendedName>
</protein>
<dbReference type="SMR" id="A0A0N8NYZ3"/>
<dbReference type="GO" id="GO:0004656">
    <property type="term" value="F:procollagen-proline 4-dioxygenase activity"/>
    <property type="evidence" value="ECO:0007669"/>
    <property type="project" value="UniProtKB-EC"/>
</dbReference>
<keyword evidence="6" id="KW-0479">Metal-binding</keyword>
<dbReference type="AlphaFoldDB" id="A0A0N8NYZ3"/>
<dbReference type="SMART" id="SM00702">
    <property type="entry name" value="P4Hc"/>
    <property type="match status" value="1"/>
</dbReference>
<dbReference type="PANTHER" id="PTHR10869">
    <property type="entry name" value="PROLYL 4-HYDROXYLASE ALPHA SUBUNIT"/>
    <property type="match status" value="1"/>
</dbReference>
<evidence type="ECO:0000256" key="8">
    <source>
        <dbReference type="ARBA" id="ARBA00022896"/>
    </source>
</evidence>
<proteinExistence type="inferred from homology"/>
<dbReference type="SUPFAM" id="SSF48452">
    <property type="entry name" value="TPR-like"/>
    <property type="match status" value="1"/>
</dbReference>
<keyword evidence="11" id="KW-0408">Iron</keyword>
<keyword evidence="12" id="KW-0325">Glycoprotein</keyword>
<dbReference type="Gene3D" id="1.25.40.10">
    <property type="entry name" value="Tetratricopeptide repeat domain"/>
    <property type="match status" value="2"/>
</dbReference>
<evidence type="ECO:0000256" key="11">
    <source>
        <dbReference type="ARBA" id="ARBA00023004"/>
    </source>
</evidence>
<dbReference type="InterPro" id="IPR011990">
    <property type="entry name" value="TPR-like_helical_dom_sf"/>
</dbReference>
<feature type="domain" description="Fe2OG dioxygenase" evidence="15">
    <location>
        <begin position="878"/>
        <end position="984"/>
    </location>
</feature>
<evidence type="ECO:0000256" key="12">
    <source>
        <dbReference type="ARBA" id="ARBA00023180"/>
    </source>
</evidence>
<dbReference type="Gene3D" id="6.10.140.1460">
    <property type="match status" value="2"/>
</dbReference>
<dbReference type="InterPro" id="IPR045054">
    <property type="entry name" value="P4HA-like"/>
</dbReference>
<comment type="similarity">
    <text evidence="4">Belongs to the P4HA family.</text>
</comment>
<dbReference type="Gene3D" id="2.60.120.620">
    <property type="entry name" value="q2cbj1_9rhob like domain"/>
    <property type="match status" value="2"/>
</dbReference>
<comment type="function">
    <text evidence="2">Catalyzes the post-translational formation of 4-hydroxyproline in -Xaa-Pro-Gly- sequences in collagens and other proteins.</text>
</comment>
<evidence type="ECO:0000256" key="13">
    <source>
        <dbReference type="SAM" id="Coils"/>
    </source>
</evidence>
<feature type="chain" id="PRO_5006028959" description="procollagen-proline 4-dioxygenase" evidence="14">
    <location>
        <begin position="22"/>
        <end position="1005"/>
    </location>
</feature>
<evidence type="ECO:0000256" key="1">
    <source>
        <dbReference type="ARBA" id="ARBA00001961"/>
    </source>
</evidence>
<dbReference type="InterPro" id="IPR006620">
    <property type="entry name" value="Pro_4_hyd_alph"/>
</dbReference>
<keyword evidence="8" id="KW-0847">Vitamin C</keyword>
<gene>
    <name evidence="16" type="primary">Dana\GF22914</name>
    <name evidence="16" type="synonym">dana_GLEANR_7456</name>
    <name evidence="16" type="ORF">GF22914</name>
</gene>
<dbReference type="PANTHER" id="PTHR10869:SF244">
    <property type="entry name" value="PROLYL 4-HYDROXYLASE SUBUNIT ALPHA-2"/>
    <property type="match status" value="1"/>
</dbReference>
<keyword evidence="17" id="KW-1185">Reference proteome</keyword>
<keyword evidence="14" id="KW-0732">Signal</keyword>
<sequence length="1005" mass="115705">MAKTLLILSFFFILGYPCALSSQSKSQESWINLERYLLRNLKDYAEKLKEKISVINSSVNEYLEEIEEANDDPELYLSNPLNSFRLIRHMHQDWVSWQIYMEKAVGEKEVANIERLLEKLPQELDVQGAAKDVRVVSKFYNYEPAELVAQDERNSPIHLSPLDCYHLGLERYKEKDYKSAAKWLAVAAKNFSQSEYSDIYGQIGAPHWQMYRDYARALDKLNRVEKYQAYEEAIKLDPYNVHLMQEMGEMELLSLRDPLDPISDDIDSPTNVQEMCRGLKTGNGNANRLVCEYNNFVTPFLTLAYMRFEEVTNEPYTIMYPQSVYESEIEHMRNVYSRCPPNAVFQLYEGVTVCSVSNGYSLVTKGIRERVLDMTGYNRDSDNFYIVSYDSLEPVEVLKLFRAFSQFADVRFTDIDATAMIFLNDVPLGGAIILPDYEFDMFVQPKKGNVLVVFDEKELGTTICPNIAGHGLVMIKFVYQNDVSVLLAFLVSAGAQNAANLTNSNRFPLSDEAKDILMELDEELIFNLYDYAEKLEERAHHIERIVKEIREPLNAAKGIEEEYLSNPLHSFPLIRHLYEDWGYIEEFMQRPVGEDQINFLKQHLQELPRHSDVVEATEALSRIQHTYGLTALKMISGHIEGIQFNSTLTALDCFALAKFHLKIGKIKEAYQWLQNTINTMHEDYEEVYEILGLFQNDVVLLMARCLTKLGRKDDALSLLQSQPDFAENATHLIDLYMEQPDVSRDIYETLSNNYQATCRSSHTPNPTRLHCRYNSTTTPFLKIAPLKMEEISLDPYIVVYHDVLPDGDISEVLRLSETKLEPAQVVSTPRTSNNVKFRTALGSWLPDYEEVVKGPPKGPLYGRLRNILRDVTGLVIWDYQFFQVLKYQFGAHYAQHHDYFNMSLKSTVLQGDRIATVLFYLNDAPHGGATVFPMLNVKVPAEKGKILFWYNLKGETHDFDEKTLHGACPIFHGTKLAMTAWVSEYDQMFIQPTLRPGTRPGEIYK</sequence>
<keyword evidence="7" id="KW-0256">Endoplasmic reticulum</keyword>
<evidence type="ECO:0000256" key="4">
    <source>
        <dbReference type="ARBA" id="ARBA00006511"/>
    </source>
</evidence>
<keyword evidence="10 16" id="KW-0560">Oxidoreductase</keyword>
<evidence type="ECO:0000256" key="2">
    <source>
        <dbReference type="ARBA" id="ARBA00002035"/>
    </source>
</evidence>
<reference evidence="16 17" key="1">
    <citation type="journal article" date="2007" name="Nature">
        <title>Evolution of genes and genomes on the Drosophila phylogeny.</title>
        <authorList>
            <consortium name="Drosophila 12 Genomes Consortium"/>
            <person name="Clark A.G."/>
            <person name="Eisen M.B."/>
            <person name="Smith D.R."/>
            <person name="Bergman C.M."/>
            <person name="Oliver B."/>
            <person name="Markow T.A."/>
            <person name="Kaufman T.C."/>
            <person name="Kellis M."/>
            <person name="Gelbart W."/>
            <person name="Iyer V.N."/>
            <person name="Pollard D.A."/>
            <person name="Sackton T.B."/>
            <person name="Larracuente A.M."/>
            <person name="Singh N.D."/>
            <person name="Abad J.P."/>
            <person name="Abt D.N."/>
            <person name="Adryan B."/>
            <person name="Aguade M."/>
            <person name="Akashi H."/>
            <person name="Anderson W.W."/>
            <person name="Aquadro C.F."/>
            <person name="Ardell D.H."/>
            <person name="Arguello R."/>
            <person name="Artieri C.G."/>
            <person name="Barbash D.A."/>
            <person name="Barker D."/>
            <person name="Barsanti P."/>
            <person name="Batterham P."/>
            <person name="Batzoglou S."/>
            <person name="Begun D."/>
            <person name="Bhutkar A."/>
            <person name="Blanco E."/>
            <person name="Bosak S.A."/>
            <person name="Bradley R.K."/>
            <person name="Brand A.D."/>
            <person name="Brent M.R."/>
            <person name="Brooks A.N."/>
            <person name="Brown R.H."/>
            <person name="Butlin R.K."/>
            <person name="Caggese C."/>
            <person name="Calvi B.R."/>
            <person name="Bernardo de Carvalho A."/>
            <person name="Caspi A."/>
            <person name="Castrezana S."/>
            <person name="Celniker S.E."/>
            <person name="Chang J.L."/>
            <person name="Chapple C."/>
            <person name="Chatterji S."/>
            <person name="Chinwalla A."/>
            <person name="Civetta A."/>
            <person name="Clifton S.W."/>
            <person name="Comeron J.M."/>
            <person name="Costello J.C."/>
            <person name="Coyne J.A."/>
            <person name="Daub J."/>
            <person name="David R.G."/>
            <person name="Delcher A.L."/>
            <person name="Delehaunty K."/>
            <person name="Do C.B."/>
            <person name="Ebling H."/>
            <person name="Edwards K."/>
            <person name="Eickbush T."/>
            <person name="Evans J.D."/>
            <person name="Filipski A."/>
            <person name="Findeiss S."/>
            <person name="Freyhult E."/>
            <person name="Fulton L."/>
            <person name="Fulton R."/>
            <person name="Garcia A.C."/>
            <person name="Gardiner A."/>
            <person name="Garfield D.A."/>
            <person name="Garvin B.E."/>
            <person name="Gibson G."/>
            <person name="Gilbert D."/>
            <person name="Gnerre S."/>
            <person name="Godfrey J."/>
            <person name="Good R."/>
            <person name="Gotea V."/>
            <person name="Gravely B."/>
            <person name="Greenberg A.J."/>
            <person name="Griffiths-Jones S."/>
            <person name="Gross S."/>
            <person name="Guigo R."/>
            <person name="Gustafson E.A."/>
            <person name="Haerty W."/>
            <person name="Hahn M.W."/>
            <person name="Halligan D.L."/>
            <person name="Halpern A.L."/>
            <person name="Halter G.M."/>
            <person name="Han M.V."/>
            <person name="Heger A."/>
            <person name="Hillier L."/>
            <person name="Hinrichs A.S."/>
            <person name="Holmes I."/>
            <person name="Hoskins R.A."/>
            <person name="Hubisz M.J."/>
            <person name="Hultmark D."/>
            <person name="Huntley M.A."/>
            <person name="Jaffe D.B."/>
            <person name="Jagadeeshan S."/>
            <person name="Jeck W.R."/>
            <person name="Johnson J."/>
            <person name="Jones C.D."/>
            <person name="Jordan W.C."/>
            <person name="Karpen G.H."/>
            <person name="Kataoka E."/>
            <person name="Keightley P.D."/>
            <person name="Kheradpour P."/>
            <person name="Kirkness E.F."/>
            <person name="Koerich L.B."/>
            <person name="Kristiansen K."/>
            <person name="Kudrna D."/>
            <person name="Kulathinal R.J."/>
            <person name="Kumar S."/>
            <person name="Kwok R."/>
            <person name="Lander E."/>
            <person name="Langley C.H."/>
            <person name="Lapoint R."/>
            <person name="Lazzaro B.P."/>
            <person name="Lee S.J."/>
            <person name="Levesque L."/>
            <person name="Li R."/>
            <person name="Lin C.F."/>
            <person name="Lin M.F."/>
            <person name="Lindblad-Toh K."/>
            <person name="Llopart A."/>
            <person name="Long M."/>
            <person name="Low L."/>
            <person name="Lozovsky E."/>
            <person name="Lu J."/>
            <person name="Luo M."/>
            <person name="Machado C.A."/>
            <person name="Makalowski W."/>
            <person name="Marzo M."/>
            <person name="Matsuda M."/>
            <person name="Matzkin L."/>
            <person name="McAllister B."/>
            <person name="McBride C.S."/>
            <person name="McKernan B."/>
            <person name="McKernan K."/>
            <person name="Mendez-Lago M."/>
            <person name="Minx P."/>
            <person name="Mollenhauer M.U."/>
            <person name="Montooth K."/>
            <person name="Mount S.M."/>
            <person name="Mu X."/>
            <person name="Myers E."/>
            <person name="Negre B."/>
            <person name="Newfeld S."/>
            <person name="Nielsen R."/>
            <person name="Noor M.A."/>
            <person name="O'Grady P."/>
            <person name="Pachter L."/>
            <person name="Papaceit M."/>
            <person name="Parisi M.J."/>
            <person name="Parisi M."/>
            <person name="Parts L."/>
            <person name="Pedersen J.S."/>
            <person name="Pesole G."/>
            <person name="Phillippy A.M."/>
            <person name="Ponting C.P."/>
            <person name="Pop M."/>
            <person name="Porcelli D."/>
            <person name="Powell J.R."/>
            <person name="Prohaska S."/>
            <person name="Pruitt K."/>
            <person name="Puig M."/>
            <person name="Quesneville H."/>
            <person name="Ram K.R."/>
            <person name="Rand D."/>
            <person name="Rasmussen M.D."/>
            <person name="Reed L.K."/>
            <person name="Reenan R."/>
            <person name="Reily A."/>
            <person name="Remington K.A."/>
            <person name="Rieger T.T."/>
            <person name="Ritchie M.G."/>
            <person name="Robin C."/>
            <person name="Rogers Y.H."/>
            <person name="Rohde C."/>
            <person name="Rozas J."/>
            <person name="Rubenfield M.J."/>
            <person name="Ruiz A."/>
            <person name="Russo S."/>
            <person name="Salzberg S.L."/>
            <person name="Sanchez-Gracia A."/>
            <person name="Saranga D.J."/>
            <person name="Sato H."/>
            <person name="Schaeffer S.W."/>
            <person name="Schatz M.C."/>
            <person name="Schlenke T."/>
            <person name="Schwartz R."/>
            <person name="Segarra C."/>
            <person name="Singh R.S."/>
            <person name="Sirot L."/>
            <person name="Sirota M."/>
            <person name="Sisneros N.B."/>
            <person name="Smith C.D."/>
            <person name="Smith T.F."/>
            <person name="Spieth J."/>
            <person name="Stage D.E."/>
            <person name="Stark A."/>
            <person name="Stephan W."/>
            <person name="Strausberg R.L."/>
            <person name="Strempel S."/>
            <person name="Sturgill D."/>
            <person name="Sutton G."/>
            <person name="Sutton G.G."/>
            <person name="Tao W."/>
            <person name="Teichmann S."/>
            <person name="Tobari Y.N."/>
            <person name="Tomimura Y."/>
            <person name="Tsolas J.M."/>
            <person name="Valente V.L."/>
            <person name="Venter E."/>
            <person name="Venter J.C."/>
            <person name="Vicario S."/>
            <person name="Vieira F.G."/>
            <person name="Vilella A.J."/>
            <person name="Villasante A."/>
            <person name="Walenz B."/>
            <person name="Wang J."/>
            <person name="Wasserman M."/>
            <person name="Watts T."/>
            <person name="Wilson D."/>
            <person name="Wilson R.K."/>
            <person name="Wing R.A."/>
            <person name="Wolfner M.F."/>
            <person name="Wong A."/>
            <person name="Wong G.K."/>
            <person name="Wu C.I."/>
            <person name="Wu G."/>
            <person name="Yamamoto D."/>
            <person name="Yang H.P."/>
            <person name="Yang S.P."/>
            <person name="Yorke J.A."/>
            <person name="Yoshida K."/>
            <person name="Zdobnov E."/>
            <person name="Zhang P."/>
            <person name="Zhang Y."/>
            <person name="Zimin A.V."/>
            <person name="Baldwin J."/>
            <person name="Abdouelleil A."/>
            <person name="Abdulkadir J."/>
            <person name="Abebe A."/>
            <person name="Abera B."/>
            <person name="Abreu J."/>
            <person name="Acer S.C."/>
            <person name="Aftuck L."/>
            <person name="Alexander A."/>
            <person name="An P."/>
            <person name="Anderson E."/>
            <person name="Anderson S."/>
            <person name="Arachi H."/>
            <person name="Azer M."/>
            <person name="Bachantsang P."/>
            <person name="Barry A."/>
            <person name="Bayul T."/>
            <person name="Berlin A."/>
            <person name="Bessette D."/>
            <person name="Bloom T."/>
            <person name="Blye J."/>
            <person name="Boguslavskiy L."/>
            <person name="Bonnet C."/>
            <person name="Boukhgalter B."/>
            <person name="Bourzgui I."/>
            <person name="Brown A."/>
            <person name="Cahill P."/>
            <person name="Channer S."/>
            <person name="Cheshatsang Y."/>
            <person name="Chuda L."/>
            <person name="Citroen M."/>
            <person name="Collymore A."/>
            <person name="Cooke P."/>
            <person name="Costello M."/>
            <person name="D'Aco K."/>
            <person name="Daza R."/>
            <person name="De Haan G."/>
            <person name="DeGray S."/>
            <person name="DeMaso C."/>
            <person name="Dhargay N."/>
            <person name="Dooley K."/>
            <person name="Dooley E."/>
            <person name="Doricent M."/>
            <person name="Dorje P."/>
            <person name="Dorjee K."/>
            <person name="Dupes A."/>
            <person name="Elong R."/>
            <person name="Falk J."/>
            <person name="Farina A."/>
            <person name="Faro S."/>
            <person name="Ferguson D."/>
            <person name="Fisher S."/>
            <person name="Foley C.D."/>
            <person name="Franke A."/>
            <person name="Friedrich D."/>
            <person name="Gadbois L."/>
            <person name="Gearin G."/>
            <person name="Gearin C.R."/>
            <person name="Giannoukos G."/>
            <person name="Goode T."/>
            <person name="Graham J."/>
            <person name="Grandbois E."/>
            <person name="Grewal S."/>
            <person name="Gyaltsen K."/>
            <person name="Hafez N."/>
            <person name="Hagos B."/>
            <person name="Hall J."/>
            <person name="Henson C."/>
            <person name="Hollinger A."/>
            <person name="Honan T."/>
            <person name="Huard M.D."/>
            <person name="Hughes L."/>
            <person name="Hurhula B."/>
            <person name="Husby M.E."/>
            <person name="Kamat A."/>
            <person name="Kanga B."/>
            <person name="Kashin S."/>
            <person name="Khazanovich D."/>
            <person name="Kisner P."/>
            <person name="Lance K."/>
            <person name="Lara M."/>
            <person name="Lee W."/>
            <person name="Lennon N."/>
            <person name="Letendre F."/>
            <person name="LeVine R."/>
            <person name="Lipovsky A."/>
            <person name="Liu X."/>
            <person name="Liu J."/>
            <person name="Liu S."/>
            <person name="Lokyitsang T."/>
            <person name="Lokyitsang Y."/>
            <person name="Lubonja R."/>
            <person name="Lui A."/>
            <person name="MacDonald P."/>
            <person name="Magnisalis V."/>
            <person name="Maru K."/>
            <person name="Matthews C."/>
            <person name="McCusker W."/>
            <person name="McDonough S."/>
            <person name="Mehta T."/>
            <person name="Meldrim J."/>
            <person name="Meneus L."/>
            <person name="Mihai O."/>
            <person name="Mihalev A."/>
            <person name="Mihova T."/>
            <person name="Mittelman R."/>
            <person name="Mlenga V."/>
            <person name="Montmayeur A."/>
            <person name="Mulrain L."/>
            <person name="Navidi A."/>
            <person name="Naylor J."/>
            <person name="Negash T."/>
            <person name="Nguyen T."/>
            <person name="Nguyen N."/>
            <person name="Nicol R."/>
            <person name="Norbu C."/>
            <person name="Norbu N."/>
            <person name="Novod N."/>
            <person name="O'Neill B."/>
            <person name="Osman S."/>
            <person name="Markiewicz E."/>
            <person name="Oyono O.L."/>
            <person name="Patti C."/>
            <person name="Phunkhang P."/>
            <person name="Pierre F."/>
            <person name="Priest M."/>
            <person name="Raghuraman S."/>
            <person name="Rege F."/>
            <person name="Reyes R."/>
            <person name="Rise C."/>
            <person name="Rogov P."/>
            <person name="Ross K."/>
            <person name="Ryan E."/>
            <person name="Settipalli S."/>
            <person name="Shea T."/>
            <person name="Sherpa N."/>
            <person name="Shi L."/>
            <person name="Shih D."/>
            <person name="Sparrow T."/>
            <person name="Spaulding J."/>
            <person name="Stalker J."/>
            <person name="Stange-Thomann N."/>
            <person name="Stavropoulos S."/>
            <person name="Stone C."/>
            <person name="Strader C."/>
            <person name="Tesfaye S."/>
            <person name="Thomson T."/>
            <person name="Thoulutsang Y."/>
            <person name="Thoulutsang D."/>
            <person name="Topham K."/>
            <person name="Topping I."/>
            <person name="Tsamla T."/>
            <person name="Vassiliev H."/>
            <person name="Vo A."/>
            <person name="Wangchuk T."/>
            <person name="Wangdi T."/>
            <person name="Weiand M."/>
            <person name="Wilkinson J."/>
            <person name="Wilson A."/>
            <person name="Yadav S."/>
            <person name="Young G."/>
            <person name="Yu Q."/>
            <person name="Zembek L."/>
            <person name="Zhong D."/>
            <person name="Zimmer A."/>
            <person name="Zwirko Z."/>
            <person name="Jaffe D.B."/>
            <person name="Alvarez P."/>
            <person name="Brockman W."/>
            <person name="Butler J."/>
            <person name="Chin C."/>
            <person name="Gnerre S."/>
            <person name="Grabherr M."/>
            <person name="Kleber M."/>
            <person name="Mauceli E."/>
            <person name="MacCallum I."/>
        </authorList>
    </citation>
    <scope>NUCLEOTIDE SEQUENCE [LARGE SCALE GENOMIC DNA]</scope>
    <source>
        <strain evidence="17">Tucson 14024-0371.13</strain>
    </source>
</reference>
<organism evidence="16 17">
    <name type="scientific">Drosophila ananassae</name>
    <name type="common">Fruit fly</name>
    <dbReference type="NCBI Taxonomy" id="7217"/>
    <lineage>
        <taxon>Eukaryota</taxon>
        <taxon>Metazoa</taxon>
        <taxon>Ecdysozoa</taxon>
        <taxon>Arthropoda</taxon>
        <taxon>Hexapoda</taxon>
        <taxon>Insecta</taxon>
        <taxon>Pterygota</taxon>
        <taxon>Neoptera</taxon>
        <taxon>Endopterygota</taxon>
        <taxon>Diptera</taxon>
        <taxon>Brachycera</taxon>
        <taxon>Muscomorpha</taxon>
        <taxon>Ephydroidea</taxon>
        <taxon>Drosophilidae</taxon>
        <taxon>Drosophila</taxon>
        <taxon>Sophophora</taxon>
    </lineage>
</organism>
<evidence type="ECO:0000256" key="7">
    <source>
        <dbReference type="ARBA" id="ARBA00022824"/>
    </source>
</evidence>
<accession>A0A0N8NYZ3</accession>
<dbReference type="GO" id="GO:0031418">
    <property type="term" value="F:L-ascorbic acid binding"/>
    <property type="evidence" value="ECO:0007669"/>
    <property type="project" value="UniProtKB-KW"/>
</dbReference>
<dbReference type="Pfam" id="PF13640">
    <property type="entry name" value="2OG-FeII_Oxy_3"/>
    <property type="match status" value="1"/>
</dbReference>
<evidence type="ECO:0000256" key="10">
    <source>
        <dbReference type="ARBA" id="ARBA00023002"/>
    </source>
</evidence>
<dbReference type="InterPro" id="IPR013547">
    <property type="entry name" value="P4H_N"/>
</dbReference>
<dbReference type="InterPro" id="IPR044862">
    <property type="entry name" value="Pro_4_hyd_alph_FE2OG_OXY"/>
</dbReference>
<dbReference type="PROSITE" id="PS51471">
    <property type="entry name" value="FE2OG_OXY"/>
    <property type="match status" value="1"/>
</dbReference>
<dbReference type="InParanoid" id="A0A0N8NYZ3"/>
<comment type="subcellular location">
    <subcellularLocation>
        <location evidence="3">Endoplasmic reticulum lumen</location>
    </subcellularLocation>
</comment>
<evidence type="ECO:0000256" key="14">
    <source>
        <dbReference type="SAM" id="SignalP"/>
    </source>
</evidence>
<evidence type="ECO:0000259" key="15">
    <source>
        <dbReference type="PROSITE" id="PS51471"/>
    </source>
</evidence>
<dbReference type="EC" id="1.14.11.2" evidence="5"/>
<dbReference type="OrthoDB" id="7848457at2759"/>
<evidence type="ECO:0000256" key="3">
    <source>
        <dbReference type="ARBA" id="ARBA00004319"/>
    </source>
</evidence>
<keyword evidence="13" id="KW-0175">Coiled coil</keyword>
<keyword evidence="9" id="KW-0223">Dioxygenase</keyword>
<evidence type="ECO:0000256" key="5">
    <source>
        <dbReference type="ARBA" id="ARBA00012269"/>
    </source>
</evidence>
<evidence type="ECO:0000313" key="16">
    <source>
        <dbReference type="EMBL" id="KPU72884.1"/>
    </source>
</evidence>
<dbReference type="Proteomes" id="UP000007801">
    <property type="component" value="Unassembled WGS sequence"/>
</dbReference>
<dbReference type="eggNOG" id="KOG1591">
    <property type="taxonomic scope" value="Eukaryota"/>
</dbReference>
<feature type="signal peptide" evidence="14">
    <location>
        <begin position="1"/>
        <end position="21"/>
    </location>
</feature>